<protein>
    <submittedName>
        <fullName evidence="3">DinB family protein</fullName>
    </submittedName>
</protein>
<dbReference type="InterPro" id="IPR007837">
    <property type="entry name" value="DinB"/>
</dbReference>
<dbReference type="RefSeq" id="WP_194507719.1">
    <property type="nucleotide sequence ID" value="NZ_JADILU010000003.1"/>
</dbReference>
<evidence type="ECO:0000256" key="1">
    <source>
        <dbReference type="ARBA" id="ARBA00008635"/>
    </source>
</evidence>
<organism evidence="3 4">
    <name type="scientific">Psychroserpens luteus</name>
    <dbReference type="NCBI Taxonomy" id="1434066"/>
    <lineage>
        <taxon>Bacteria</taxon>
        <taxon>Pseudomonadati</taxon>
        <taxon>Bacteroidota</taxon>
        <taxon>Flavobacteriia</taxon>
        <taxon>Flavobacteriales</taxon>
        <taxon>Flavobacteriaceae</taxon>
        <taxon>Psychroserpens</taxon>
    </lineage>
</organism>
<dbReference type="SUPFAM" id="SSF109854">
    <property type="entry name" value="DinB/YfiT-like putative metalloenzymes"/>
    <property type="match status" value="1"/>
</dbReference>
<evidence type="ECO:0000313" key="3">
    <source>
        <dbReference type="EMBL" id="MFD2914599.1"/>
    </source>
</evidence>
<name>A0ABW5ZNP8_9FLAO</name>
<dbReference type="EMBL" id="JBHUOS010000001">
    <property type="protein sequence ID" value="MFD2914599.1"/>
    <property type="molecule type" value="Genomic_DNA"/>
</dbReference>
<reference evidence="4" key="1">
    <citation type="journal article" date="2019" name="Int. J. Syst. Evol. Microbiol.">
        <title>The Global Catalogue of Microorganisms (GCM) 10K type strain sequencing project: providing services to taxonomists for standard genome sequencing and annotation.</title>
        <authorList>
            <consortium name="The Broad Institute Genomics Platform"/>
            <consortium name="The Broad Institute Genome Sequencing Center for Infectious Disease"/>
            <person name="Wu L."/>
            <person name="Ma J."/>
        </authorList>
    </citation>
    <scope>NUCLEOTIDE SEQUENCE [LARGE SCALE GENOMIC DNA]</scope>
    <source>
        <strain evidence="4">KCTC 32514</strain>
    </source>
</reference>
<dbReference type="InterPro" id="IPR034660">
    <property type="entry name" value="DinB/YfiT-like"/>
</dbReference>
<dbReference type="PANTHER" id="PTHR37302:SF3">
    <property type="entry name" value="DAMAGE-INDUCIBLE PROTEIN DINB"/>
    <property type="match status" value="1"/>
</dbReference>
<accession>A0ABW5ZNP8</accession>
<gene>
    <name evidence="3" type="ORF">ACFS29_03030</name>
</gene>
<proteinExistence type="inferred from homology"/>
<dbReference type="Gene3D" id="1.20.120.450">
    <property type="entry name" value="dinb family like domain"/>
    <property type="match status" value="1"/>
</dbReference>
<dbReference type="PANTHER" id="PTHR37302">
    <property type="entry name" value="SLR1116 PROTEIN"/>
    <property type="match status" value="1"/>
</dbReference>
<dbReference type="Proteomes" id="UP001597548">
    <property type="component" value="Unassembled WGS sequence"/>
</dbReference>
<evidence type="ECO:0000313" key="4">
    <source>
        <dbReference type="Proteomes" id="UP001597548"/>
    </source>
</evidence>
<keyword evidence="2" id="KW-0479">Metal-binding</keyword>
<sequence>MRFNILNSDNAFLKKITIMDTKENIQRLAEFSSEIREVTLKRLQEIPEGFINWRLNNTAMSFAHIVQHLIHVDELFFSLAESKENEFQWTLGSEEPHVAIEKLTYEAMLEKLKNLQQKRYTIISSLDTLKINAEITGDNDEKTTLWWFLMRKVLEHEIYHRGQISAYLKVLKGEHLEF</sequence>
<dbReference type="Pfam" id="PF05163">
    <property type="entry name" value="DinB"/>
    <property type="match status" value="1"/>
</dbReference>
<comment type="caution">
    <text evidence="3">The sequence shown here is derived from an EMBL/GenBank/DDBJ whole genome shotgun (WGS) entry which is preliminary data.</text>
</comment>
<keyword evidence="4" id="KW-1185">Reference proteome</keyword>
<evidence type="ECO:0000256" key="2">
    <source>
        <dbReference type="ARBA" id="ARBA00022723"/>
    </source>
</evidence>
<comment type="similarity">
    <text evidence="1">Belongs to the DinB family.</text>
</comment>